<evidence type="ECO:0000256" key="9">
    <source>
        <dbReference type="SAM" id="MobiDB-lite"/>
    </source>
</evidence>
<evidence type="ECO:0000256" key="4">
    <source>
        <dbReference type="ARBA" id="ARBA00022448"/>
    </source>
</evidence>
<dbReference type="EMBL" id="CP034456">
    <property type="protein sequence ID" value="QBM86434.1"/>
    <property type="molecule type" value="Genomic_DNA"/>
</dbReference>
<gene>
    <name evidence="11" type="primary">MPUL0A10760</name>
    <name evidence="11" type="ORF">METSCH_A10760</name>
</gene>
<comment type="similarity">
    <text evidence="1">Belongs to the SIL1 family.</text>
</comment>
<organism evidence="11 12">
    <name type="scientific">Metschnikowia aff. pulcherrima</name>
    <dbReference type="NCBI Taxonomy" id="2163413"/>
    <lineage>
        <taxon>Eukaryota</taxon>
        <taxon>Fungi</taxon>
        <taxon>Dikarya</taxon>
        <taxon>Ascomycota</taxon>
        <taxon>Saccharomycotina</taxon>
        <taxon>Pichiomycetes</taxon>
        <taxon>Metschnikowiaceae</taxon>
        <taxon>Metschnikowia</taxon>
    </lineage>
</organism>
<keyword evidence="4" id="KW-0813">Transport</keyword>
<dbReference type="InterPro" id="IPR050693">
    <property type="entry name" value="Hsp70_NEF-Inhibitors"/>
</dbReference>
<evidence type="ECO:0000256" key="7">
    <source>
        <dbReference type="ARBA" id="ARBA00022927"/>
    </source>
</evidence>
<dbReference type="STRING" id="2163413.A0A4P6XLG2"/>
<evidence type="ECO:0000256" key="10">
    <source>
        <dbReference type="SAM" id="SignalP"/>
    </source>
</evidence>
<dbReference type="GO" id="GO:0015031">
    <property type="term" value="P:protein transport"/>
    <property type="evidence" value="ECO:0007669"/>
    <property type="project" value="UniProtKB-KW"/>
</dbReference>
<feature type="chain" id="PRO_5020689650" description="Nucleotide exchange factor SIL1" evidence="10">
    <location>
        <begin position="20"/>
        <end position="395"/>
    </location>
</feature>
<dbReference type="InterPro" id="IPR031884">
    <property type="entry name" value="Sil1_fungi"/>
</dbReference>
<dbReference type="SUPFAM" id="SSF48371">
    <property type="entry name" value="ARM repeat"/>
    <property type="match status" value="1"/>
</dbReference>
<evidence type="ECO:0000256" key="2">
    <source>
        <dbReference type="ARBA" id="ARBA00011799"/>
    </source>
</evidence>
<keyword evidence="5 10" id="KW-0732">Signal</keyword>
<accession>A0A4P6XLG2</accession>
<evidence type="ECO:0000256" key="5">
    <source>
        <dbReference type="ARBA" id="ARBA00022729"/>
    </source>
</evidence>
<keyword evidence="8" id="KW-0811">Translocation</keyword>
<dbReference type="PANTHER" id="PTHR19316">
    <property type="entry name" value="PROTEIN FOLDING REGULATOR"/>
    <property type="match status" value="1"/>
</dbReference>
<dbReference type="Pfam" id="PF16782">
    <property type="entry name" value="SIL1"/>
    <property type="match status" value="1"/>
</dbReference>
<dbReference type="GO" id="GO:0000774">
    <property type="term" value="F:adenyl-nucleotide exchange factor activity"/>
    <property type="evidence" value="ECO:0007669"/>
    <property type="project" value="InterPro"/>
</dbReference>
<keyword evidence="7" id="KW-0653">Protein transport</keyword>
<name>A0A4P6XLG2_9ASCO</name>
<protein>
    <recommendedName>
        <fullName evidence="3">Nucleotide exchange factor SIL1</fullName>
    </recommendedName>
</protein>
<dbReference type="InterPro" id="IPR016024">
    <property type="entry name" value="ARM-type_fold"/>
</dbReference>
<dbReference type="PANTHER" id="PTHR19316:SF34">
    <property type="entry name" value="NUCLEOTIDE EXCHANGE FACTOR SIL1"/>
    <property type="match status" value="1"/>
</dbReference>
<feature type="region of interest" description="Disordered" evidence="9">
    <location>
        <begin position="84"/>
        <end position="107"/>
    </location>
</feature>
<evidence type="ECO:0000256" key="3">
    <source>
        <dbReference type="ARBA" id="ARBA00015352"/>
    </source>
</evidence>
<evidence type="ECO:0000313" key="12">
    <source>
        <dbReference type="Proteomes" id="UP000292447"/>
    </source>
</evidence>
<evidence type="ECO:0000256" key="8">
    <source>
        <dbReference type="ARBA" id="ARBA00023010"/>
    </source>
</evidence>
<reference evidence="12" key="1">
    <citation type="submission" date="2019-03" db="EMBL/GenBank/DDBJ databases">
        <title>Snf2 controls pulcherriminic acid biosynthesis and connects pigmentation and antifungal activity of the yeast Metschnikowia pulcherrima.</title>
        <authorList>
            <person name="Gore-Lloyd D."/>
            <person name="Sumann I."/>
            <person name="Brachmann A.O."/>
            <person name="Schneeberger K."/>
            <person name="Ortiz-Merino R.A."/>
            <person name="Moreno-Beltran M."/>
            <person name="Schlaefli M."/>
            <person name="Kirner P."/>
            <person name="Santos Kron A."/>
            <person name="Wolfe K.H."/>
            <person name="Piel J."/>
            <person name="Ahrens C.H."/>
            <person name="Henk D."/>
            <person name="Freimoser F.M."/>
        </authorList>
    </citation>
    <scope>NUCLEOTIDE SEQUENCE [LARGE SCALE GENOMIC DNA]</scope>
    <source>
        <strain evidence="12">APC 1.2</strain>
    </source>
</reference>
<keyword evidence="6" id="KW-0256">Endoplasmic reticulum</keyword>
<proteinExistence type="inferred from homology"/>
<dbReference type="Proteomes" id="UP000292447">
    <property type="component" value="Chromosome I"/>
</dbReference>
<evidence type="ECO:0000256" key="1">
    <source>
        <dbReference type="ARBA" id="ARBA00010588"/>
    </source>
</evidence>
<dbReference type="Gene3D" id="1.25.10.10">
    <property type="entry name" value="Leucine-rich Repeat Variant"/>
    <property type="match status" value="1"/>
</dbReference>
<evidence type="ECO:0000313" key="11">
    <source>
        <dbReference type="EMBL" id="QBM86434.1"/>
    </source>
</evidence>
<dbReference type="GO" id="GO:0005783">
    <property type="term" value="C:endoplasmic reticulum"/>
    <property type="evidence" value="ECO:0007669"/>
    <property type="project" value="InterPro"/>
</dbReference>
<dbReference type="InterPro" id="IPR011989">
    <property type="entry name" value="ARM-like"/>
</dbReference>
<dbReference type="AlphaFoldDB" id="A0A4P6XLG2"/>
<keyword evidence="12" id="KW-1185">Reference proteome</keyword>
<feature type="signal peptide" evidence="10">
    <location>
        <begin position="1"/>
        <end position="19"/>
    </location>
</feature>
<comment type="subunit">
    <text evidence="2">Interacts with KAR2.</text>
</comment>
<evidence type="ECO:0000256" key="6">
    <source>
        <dbReference type="ARBA" id="ARBA00022824"/>
    </source>
</evidence>
<sequence length="395" mass="44575">MKFLLHVLPFLALALVAKSILVCPNGVHSNCYPQIFQPSNEWQVVREDQQIPAGLHVRLNLETGETEARLLQAENDEKTSDMVLLDSDEGSSEIQERKDLQPRPKASFKKSRVSETELLDYDSSVIEVLDYEHTRDAKSLGKAIDTLIELSHDIDFGVQLSSHPLFFSVLGKIAETSRDSAIVEKAYRIMGSLLRNNPEAVENFTQNNKLGLIPKLYSVLQSKEVSEVVQKRILGIIHALALDMTYAFQNFNVNDASLSEGLNSLISVFPSLKAPARDRLVLILEDLNLLENQGSEANETFSEFLQRFLYQRQVGSEKQFQTVFRTLAELHEAENLTVGKDFLQWLSKEAEERKAGLKRRDGEHSKEDTEFDSYIASARHVVFGNPNAARKADEL</sequence>